<feature type="chain" id="PRO_5003119848" description="DUF4412 domain-containing protein" evidence="1">
    <location>
        <begin position="24"/>
        <end position="237"/>
    </location>
</feature>
<evidence type="ECO:0000313" key="3">
    <source>
        <dbReference type="EMBL" id="CBK39934.1"/>
    </source>
</evidence>
<organism evidence="3 4">
    <name type="scientific">Nitrospira defluvii</name>
    <dbReference type="NCBI Taxonomy" id="330214"/>
    <lineage>
        <taxon>Bacteria</taxon>
        <taxon>Pseudomonadati</taxon>
        <taxon>Nitrospirota</taxon>
        <taxon>Nitrospiria</taxon>
        <taxon>Nitrospirales</taxon>
        <taxon>Nitrospiraceae</taxon>
        <taxon>Nitrospira</taxon>
    </lineage>
</organism>
<dbReference type="InterPro" id="IPR025524">
    <property type="entry name" value="DUF4412"/>
</dbReference>
<dbReference type="KEGG" id="nde:NIDE0150"/>
<dbReference type="Proteomes" id="UP000001660">
    <property type="component" value="Chromosome"/>
</dbReference>
<feature type="signal peptide" evidence="1">
    <location>
        <begin position="1"/>
        <end position="23"/>
    </location>
</feature>
<dbReference type="HOGENOM" id="CLU_1168989_0_0_0"/>
<sequence>MRTVILGLAGGLLLTAVSAVASASDFEGLMVLNETSDGITMQQQWFLKGDKLRFEEMGPDADKGAMIFDAKKKVMYSLQHDEKIYMEIPTGETSKAAPDRSEDVVVAKTGARDQAAGYSCEIYHTKDKSDGSTGELCIARGIGNAAMLGMMSAQAGGGSLLPGWMRELFKDGGFPIKGVDRDAKGNEEARWEVVTIEKKSLDDRLFLPPADYKKQDMAVIRQQSGDAMQEGRSPANR</sequence>
<name>D8P9M5_9BACT</name>
<evidence type="ECO:0000313" key="4">
    <source>
        <dbReference type="Proteomes" id="UP000001660"/>
    </source>
</evidence>
<dbReference type="OrthoDB" id="9798841at2"/>
<reference evidence="3 4" key="1">
    <citation type="journal article" date="2010" name="Proc. Natl. Acad. Sci. U.S.A.">
        <title>A Nitrospira metagenome illuminates the physiology and evolution of globally important nitrite-oxidizing bacteria.</title>
        <authorList>
            <person name="Lucker S."/>
            <person name="Wagner M."/>
            <person name="Maixner F."/>
            <person name="Pelletier E."/>
            <person name="Koch H."/>
            <person name="Vacherie B."/>
            <person name="Rattei T."/>
            <person name="Sinninghe Damste J."/>
            <person name="Spieck E."/>
            <person name="Le Paslier D."/>
            <person name="Daims H."/>
        </authorList>
    </citation>
    <scope>NUCLEOTIDE SEQUENCE [LARGE SCALE GENOMIC DNA]</scope>
</reference>
<accession>D8P9M5</accession>
<keyword evidence="4" id="KW-1185">Reference proteome</keyword>
<evidence type="ECO:0000256" key="1">
    <source>
        <dbReference type="SAM" id="SignalP"/>
    </source>
</evidence>
<dbReference type="Pfam" id="PF14371">
    <property type="entry name" value="DUF4412"/>
    <property type="match status" value="1"/>
</dbReference>
<evidence type="ECO:0000259" key="2">
    <source>
        <dbReference type="Pfam" id="PF14371"/>
    </source>
</evidence>
<protein>
    <recommendedName>
        <fullName evidence="2">DUF4412 domain-containing protein</fullName>
    </recommendedName>
</protein>
<keyword evidence="1" id="KW-0732">Signal</keyword>
<dbReference type="AlphaFoldDB" id="D8P9M5"/>
<dbReference type="EMBL" id="FP929003">
    <property type="protein sequence ID" value="CBK39934.1"/>
    <property type="molecule type" value="Genomic_DNA"/>
</dbReference>
<dbReference type="eggNOG" id="ENOG5033KZ8">
    <property type="taxonomic scope" value="Bacteria"/>
</dbReference>
<gene>
    <name evidence="3" type="ORF">NIDE0150</name>
</gene>
<feature type="domain" description="DUF4412" evidence="2">
    <location>
        <begin position="26"/>
        <end position="212"/>
    </location>
</feature>
<dbReference type="STRING" id="330214.NIDE0150"/>
<proteinExistence type="predicted"/>